<organism evidence="1 2">
    <name type="scientific">Crepidotus variabilis</name>
    <dbReference type="NCBI Taxonomy" id="179855"/>
    <lineage>
        <taxon>Eukaryota</taxon>
        <taxon>Fungi</taxon>
        <taxon>Dikarya</taxon>
        <taxon>Basidiomycota</taxon>
        <taxon>Agaricomycotina</taxon>
        <taxon>Agaricomycetes</taxon>
        <taxon>Agaricomycetidae</taxon>
        <taxon>Agaricales</taxon>
        <taxon>Agaricineae</taxon>
        <taxon>Crepidotaceae</taxon>
        <taxon>Crepidotus</taxon>
    </lineage>
</organism>
<sequence>MEAAIESAMQEESSKHGTLTLEGIPALMNDATSLDETIASAALEKLGYAMMLQEAFVKENLAAFDIPRLVKAGVAAPEALRDNYLQVITSFADVSEAARQTLVPHIPDLMPFLSTKDSMGMYSITGFLEKLAEEEPSSHEFIVKGAKALYEPFVVMDEDSVTPEDQDKIFALIQTFDTILTYSRVHSRRLFLQASAFELVIIGATLVKSSAVRKAAITCMIQIGVSIEEIDTELPDVTNRGFTFPLLVTTMLEVVGDEDESVSSEAIQFLTQDRDEQANAMVVGLIMETPTALPSMIRRIGTKEQGHVGIPAEYALIKFCESEEGKTAVQAAFKKVWEDSDIKVEEKMKIVSGLVDTFDDLRKSAYNSGLLEFISQQFDDEQNAVLVMNTFARLMDGDQKAGYYLLQTPGMLDKLVDIFDGSVVERRPLAATILTHALGSYNYESEPQRSAVAKQLFSPNILPRILKVIDSGEPAVVGAAAKLVSEMVADEDGTQSWSYDADSNKPPPPTPMKDAINTEERALRVTGLLKHNDAAEGALELLCHFCWGNKRGFELVQKAFDKLVPDGDVFFFSNLYGKYSSRHASRMRRHVTDAAVNAGALVRVEALLILDHSTVESRSAAVEAYRVVLTADSIDSTIGRKNKALPLAMKRAMADKDLESFKNVCWIIRLLNDDDDKEKNCFALWKESELASSETAEVFLYWFTLPSKTETLEKPDAEKLSEEEFLKKDRQYDSRVREIRTEESEFASLLGEAMSNLVPILVPYASLFVAPLLKITNCWTQNSQLMKLLEDFAVNEDVLKTALVPAVQSLLASGQTDNNAIISWISQGPSLAAAFYLGGILDYLKKAEEPNEDGDISFGSQHLQIFENLVQQLLDPARQQGVRTAFFASQAALEQSMKALQEADGLWDAQAVARTLQAMTKDNTEGLNVLSTKDGVFSSLLKLLQDHNTSCDDVATLVGRMCPQHIHAFKGAVDALVAQLEPPEVEVIEFPKKGKKQKKKKAYQPEIGLASILDLFQVMAETTPEARKTMFDAGAINVIRKGLNSTSERQKYAFKALSSLSKGDEGLYQKDIVQIFPEIVPLFKPDFERLEELVEFFHTLVTPESVQYIIDADLHRALFKTFTDFPTSVGNMALIIDINRDIGQLEKGREPMREVITESLAREDAFEQEENWGNAHALRRLITETEASATLVVEAGAVDYVVRLLEGGKSSAHLFALGAALAATLVRSPYLPEIRATLAERGVPTMITDSRLKCEEQIKECSDEDEDVEKRNNLGKWIGILLTSFKIVNGEEVEDYEEDFFI</sequence>
<evidence type="ECO:0000313" key="1">
    <source>
        <dbReference type="EMBL" id="KAF9525758.1"/>
    </source>
</evidence>
<accession>A0A9P6EAG4</accession>
<dbReference type="EMBL" id="MU157880">
    <property type="protein sequence ID" value="KAF9525758.1"/>
    <property type="molecule type" value="Genomic_DNA"/>
</dbReference>
<dbReference type="OrthoDB" id="2960366at2759"/>
<name>A0A9P6EAG4_9AGAR</name>
<keyword evidence="2" id="KW-1185">Reference proteome</keyword>
<proteinExistence type="predicted"/>
<dbReference type="SUPFAM" id="SSF48371">
    <property type="entry name" value="ARM repeat"/>
    <property type="match status" value="1"/>
</dbReference>
<dbReference type="InterPro" id="IPR011989">
    <property type="entry name" value="ARM-like"/>
</dbReference>
<evidence type="ECO:0000313" key="2">
    <source>
        <dbReference type="Proteomes" id="UP000807306"/>
    </source>
</evidence>
<dbReference type="PANTHER" id="PTHR46043">
    <property type="entry name" value="ARM REPEAT SUPERFAMILY PROTEIN"/>
    <property type="match status" value="1"/>
</dbReference>
<comment type="caution">
    <text evidence="1">The sequence shown here is derived from an EMBL/GenBank/DDBJ whole genome shotgun (WGS) entry which is preliminary data.</text>
</comment>
<dbReference type="Gene3D" id="1.25.10.10">
    <property type="entry name" value="Leucine-rich Repeat Variant"/>
    <property type="match status" value="3"/>
</dbReference>
<dbReference type="InterPro" id="IPR016024">
    <property type="entry name" value="ARM-type_fold"/>
</dbReference>
<protein>
    <submittedName>
        <fullName evidence="1">Uncharacterized protein</fullName>
    </submittedName>
</protein>
<reference evidence="1" key="1">
    <citation type="submission" date="2020-11" db="EMBL/GenBank/DDBJ databases">
        <authorList>
            <consortium name="DOE Joint Genome Institute"/>
            <person name="Ahrendt S."/>
            <person name="Riley R."/>
            <person name="Andreopoulos W."/>
            <person name="Labutti K."/>
            <person name="Pangilinan J."/>
            <person name="Ruiz-Duenas F.J."/>
            <person name="Barrasa J.M."/>
            <person name="Sanchez-Garcia M."/>
            <person name="Camarero S."/>
            <person name="Miyauchi S."/>
            <person name="Serrano A."/>
            <person name="Linde D."/>
            <person name="Babiker R."/>
            <person name="Drula E."/>
            <person name="Ayuso-Fernandez I."/>
            <person name="Pacheco R."/>
            <person name="Padilla G."/>
            <person name="Ferreira P."/>
            <person name="Barriuso J."/>
            <person name="Kellner H."/>
            <person name="Castanera R."/>
            <person name="Alfaro M."/>
            <person name="Ramirez L."/>
            <person name="Pisabarro A.G."/>
            <person name="Kuo A."/>
            <person name="Tritt A."/>
            <person name="Lipzen A."/>
            <person name="He G."/>
            <person name="Yan M."/>
            <person name="Ng V."/>
            <person name="Cullen D."/>
            <person name="Martin F."/>
            <person name="Rosso M.-N."/>
            <person name="Henrissat B."/>
            <person name="Hibbett D."/>
            <person name="Martinez A.T."/>
            <person name="Grigoriev I.V."/>
        </authorList>
    </citation>
    <scope>NUCLEOTIDE SEQUENCE</scope>
    <source>
        <strain evidence="1">CBS 506.95</strain>
    </source>
</reference>
<dbReference type="PANTHER" id="PTHR46043:SF13">
    <property type="entry name" value="ARM REPEAT SUPERFAMILY PROTEIN"/>
    <property type="match status" value="1"/>
</dbReference>
<dbReference type="Proteomes" id="UP000807306">
    <property type="component" value="Unassembled WGS sequence"/>
</dbReference>
<gene>
    <name evidence="1" type="ORF">CPB83DRAFT_859054</name>
</gene>